<evidence type="ECO:0000256" key="2">
    <source>
        <dbReference type="RuleBase" id="RU003616"/>
    </source>
</evidence>
<evidence type="ECO:0000313" key="4">
    <source>
        <dbReference type="EMBL" id="AEB10588.1"/>
    </source>
</evidence>
<sequence>MPWYTFEPSWEPFRDLDQLRREMDRLWEQAIGPERYRRRVGVFPLLNISEDKENFYVRAELAGVHPEDIEITLEDCKLRVRGERKIPTEEKVVGYHRREREAGSFRRVIRLPERLDAAKVEAAFKNGILTVTLAKPEEVKPKQITVKCV</sequence>
<name>F2NE20_DESAR</name>
<dbReference type="STRING" id="880072.Desac_2775"/>
<evidence type="ECO:0000259" key="3">
    <source>
        <dbReference type="PROSITE" id="PS01031"/>
    </source>
</evidence>
<gene>
    <name evidence="4" type="ordered locus">Desac_2775</name>
</gene>
<comment type="similarity">
    <text evidence="1 2">Belongs to the small heat shock protein (HSP20) family.</text>
</comment>
<evidence type="ECO:0000313" key="5">
    <source>
        <dbReference type="Proteomes" id="UP000000483"/>
    </source>
</evidence>
<accession>F2NE20</accession>
<dbReference type="KEGG" id="dao:Desac_2775"/>
<organism evidence="4 5">
    <name type="scientific">Desulfobacca acetoxidans (strain ATCC 700848 / DSM 11109 / ASRB2)</name>
    <dbReference type="NCBI Taxonomy" id="880072"/>
    <lineage>
        <taxon>Bacteria</taxon>
        <taxon>Pseudomonadati</taxon>
        <taxon>Thermodesulfobacteriota</taxon>
        <taxon>Desulfobaccia</taxon>
        <taxon>Desulfobaccales</taxon>
        <taxon>Desulfobaccaceae</taxon>
        <taxon>Desulfobacca</taxon>
    </lineage>
</organism>
<dbReference type="AlphaFoldDB" id="F2NE20"/>
<dbReference type="CDD" id="cd06464">
    <property type="entry name" value="ACD_sHsps-like"/>
    <property type="match status" value="1"/>
</dbReference>
<keyword evidence="5" id="KW-1185">Reference proteome</keyword>
<dbReference type="HOGENOM" id="CLU_046737_12_1_7"/>
<dbReference type="InterPro" id="IPR002068">
    <property type="entry name" value="A-crystallin/Hsp20_dom"/>
</dbReference>
<dbReference type="Proteomes" id="UP000000483">
    <property type="component" value="Chromosome"/>
</dbReference>
<dbReference type="Pfam" id="PF00011">
    <property type="entry name" value="HSP20"/>
    <property type="match status" value="1"/>
</dbReference>
<protein>
    <submittedName>
        <fullName evidence="4">Heat shock protein Hsp20</fullName>
    </submittedName>
</protein>
<dbReference type="PROSITE" id="PS01031">
    <property type="entry name" value="SHSP"/>
    <property type="match status" value="1"/>
</dbReference>
<proteinExistence type="inferred from homology"/>
<reference evidence="5" key="2">
    <citation type="submission" date="2011-03" db="EMBL/GenBank/DDBJ databases">
        <title>The complete genome of Desulfobacca acetoxidans DSM 11109.</title>
        <authorList>
            <consortium name="US DOE Joint Genome Institute (JGI-PGF)"/>
            <person name="Lucas S."/>
            <person name="Copeland A."/>
            <person name="Lapidus A."/>
            <person name="Bruce D."/>
            <person name="Goodwin L."/>
            <person name="Pitluck S."/>
            <person name="Peters L."/>
            <person name="Kyrpides N."/>
            <person name="Mavromatis K."/>
            <person name="Ivanova N."/>
            <person name="Ovchinnikova G."/>
            <person name="Teshima H."/>
            <person name="Detter J.C."/>
            <person name="Han C."/>
            <person name="Land M."/>
            <person name="Hauser L."/>
            <person name="Markowitz V."/>
            <person name="Cheng J.-F."/>
            <person name="Hugenholtz P."/>
            <person name="Woyke T."/>
            <person name="Wu D."/>
            <person name="Spring S."/>
            <person name="Schueler E."/>
            <person name="Brambilla E."/>
            <person name="Klenk H.-P."/>
            <person name="Eisen J.A."/>
        </authorList>
    </citation>
    <scope>NUCLEOTIDE SEQUENCE [LARGE SCALE GENOMIC DNA]</scope>
    <source>
        <strain evidence="5">ATCC 700848 / DSM 11109 / ASRB2</strain>
    </source>
</reference>
<dbReference type="EMBL" id="CP002629">
    <property type="protein sequence ID" value="AEB10588.1"/>
    <property type="molecule type" value="Genomic_DNA"/>
</dbReference>
<dbReference type="SUPFAM" id="SSF49764">
    <property type="entry name" value="HSP20-like chaperones"/>
    <property type="match status" value="1"/>
</dbReference>
<dbReference type="PANTHER" id="PTHR11527">
    <property type="entry name" value="HEAT-SHOCK PROTEIN 20 FAMILY MEMBER"/>
    <property type="match status" value="1"/>
</dbReference>
<feature type="domain" description="SHSP" evidence="3">
    <location>
        <begin position="37"/>
        <end position="149"/>
    </location>
</feature>
<dbReference type="eggNOG" id="COG0071">
    <property type="taxonomic scope" value="Bacteria"/>
</dbReference>
<dbReference type="Gene3D" id="2.60.40.790">
    <property type="match status" value="1"/>
</dbReference>
<reference evidence="4 5" key="1">
    <citation type="journal article" date="2011" name="Stand. Genomic Sci.">
        <title>Complete genome sequence of the acetate-degrading sulfate reducer Desulfobacca acetoxidans type strain (ASRB2).</title>
        <authorList>
            <person name="Goker M."/>
            <person name="Teshima H."/>
            <person name="Lapidus A."/>
            <person name="Nolan M."/>
            <person name="Lucas S."/>
            <person name="Hammon N."/>
            <person name="Deshpande S."/>
            <person name="Cheng J.F."/>
            <person name="Tapia R."/>
            <person name="Han C."/>
            <person name="Goodwin L."/>
            <person name="Pitluck S."/>
            <person name="Huntemann M."/>
            <person name="Liolios K."/>
            <person name="Ivanova N."/>
            <person name="Pagani I."/>
            <person name="Mavromatis K."/>
            <person name="Ovchinikova G."/>
            <person name="Pati A."/>
            <person name="Chen A."/>
            <person name="Palaniappan K."/>
            <person name="Land M."/>
            <person name="Hauser L."/>
            <person name="Brambilla E.M."/>
            <person name="Rohde M."/>
            <person name="Spring S."/>
            <person name="Detter J.C."/>
            <person name="Woyke T."/>
            <person name="Bristow J."/>
            <person name="Eisen J.A."/>
            <person name="Markowitz V."/>
            <person name="Hugenholtz P."/>
            <person name="Kyrpides N.C."/>
            <person name="Klenk H.P."/>
        </authorList>
    </citation>
    <scope>NUCLEOTIDE SEQUENCE [LARGE SCALE GENOMIC DNA]</scope>
    <source>
        <strain evidence="5">ATCC 700848 / DSM 11109 / ASRB2</strain>
    </source>
</reference>
<dbReference type="OrthoDB" id="189458at2"/>
<dbReference type="RefSeq" id="WP_013707697.1">
    <property type="nucleotide sequence ID" value="NC_015388.1"/>
</dbReference>
<evidence type="ECO:0000256" key="1">
    <source>
        <dbReference type="PROSITE-ProRule" id="PRU00285"/>
    </source>
</evidence>
<dbReference type="InterPro" id="IPR008978">
    <property type="entry name" value="HSP20-like_chaperone"/>
</dbReference>
<dbReference type="InterPro" id="IPR031107">
    <property type="entry name" value="Small_HSP"/>
</dbReference>
<keyword evidence="4" id="KW-0346">Stress response</keyword>